<protein>
    <submittedName>
        <fullName evidence="3">Uncharacterized protein</fullName>
    </submittedName>
</protein>
<proteinExistence type="predicted"/>
<organism evidence="3 4">
    <name type="scientific">Dorcoceras hygrometricum</name>
    <dbReference type="NCBI Taxonomy" id="472368"/>
    <lineage>
        <taxon>Eukaryota</taxon>
        <taxon>Viridiplantae</taxon>
        <taxon>Streptophyta</taxon>
        <taxon>Embryophyta</taxon>
        <taxon>Tracheophyta</taxon>
        <taxon>Spermatophyta</taxon>
        <taxon>Magnoliopsida</taxon>
        <taxon>eudicotyledons</taxon>
        <taxon>Gunneridae</taxon>
        <taxon>Pentapetalae</taxon>
        <taxon>asterids</taxon>
        <taxon>lamiids</taxon>
        <taxon>Lamiales</taxon>
        <taxon>Gesneriaceae</taxon>
        <taxon>Didymocarpoideae</taxon>
        <taxon>Trichosporeae</taxon>
        <taxon>Loxocarpinae</taxon>
        <taxon>Dorcoceras</taxon>
    </lineage>
</organism>
<name>A0A2Z7CJG6_9LAMI</name>
<evidence type="ECO:0000313" key="4">
    <source>
        <dbReference type="Proteomes" id="UP000250235"/>
    </source>
</evidence>
<evidence type="ECO:0000256" key="2">
    <source>
        <dbReference type="SAM" id="SignalP"/>
    </source>
</evidence>
<evidence type="ECO:0000256" key="1">
    <source>
        <dbReference type="SAM" id="MobiDB-lite"/>
    </source>
</evidence>
<feature type="compositionally biased region" description="Basic and acidic residues" evidence="1">
    <location>
        <begin position="46"/>
        <end position="58"/>
    </location>
</feature>
<accession>A0A2Z7CJG6</accession>
<gene>
    <name evidence="3" type="ORF">F511_09862</name>
</gene>
<feature type="region of interest" description="Disordered" evidence="1">
    <location>
        <begin position="33"/>
        <end position="102"/>
    </location>
</feature>
<reference evidence="3 4" key="1">
    <citation type="journal article" date="2015" name="Proc. Natl. Acad. Sci. U.S.A.">
        <title>The resurrection genome of Boea hygrometrica: A blueprint for survival of dehydration.</title>
        <authorList>
            <person name="Xiao L."/>
            <person name="Yang G."/>
            <person name="Zhang L."/>
            <person name="Yang X."/>
            <person name="Zhao S."/>
            <person name="Ji Z."/>
            <person name="Zhou Q."/>
            <person name="Hu M."/>
            <person name="Wang Y."/>
            <person name="Chen M."/>
            <person name="Xu Y."/>
            <person name="Jin H."/>
            <person name="Xiao X."/>
            <person name="Hu G."/>
            <person name="Bao F."/>
            <person name="Hu Y."/>
            <person name="Wan P."/>
            <person name="Li L."/>
            <person name="Deng X."/>
            <person name="Kuang T."/>
            <person name="Xiang C."/>
            <person name="Zhu J.K."/>
            <person name="Oliver M.J."/>
            <person name="He Y."/>
        </authorList>
    </citation>
    <scope>NUCLEOTIDE SEQUENCE [LARGE SCALE GENOMIC DNA]</scope>
    <source>
        <strain evidence="4">cv. XS01</strain>
    </source>
</reference>
<sequence>MATLRQRVALFLAITTLICCFVIREVAADHENGASSGRLENCNPPRTHESCHDRRLTEADEGSIDDHVEEEDDDDDDDTFKKDDIQNQDFDDDQPEVLVLGH</sequence>
<feature type="chain" id="PRO_5016348363" evidence="2">
    <location>
        <begin position="29"/>
        <end position="102"/>
    </location>
</feature>
<dbReference type="AlphaFoldDB" id="A0A2Z7CJG6"/>
<keyword evidence="4" id="KW-1185">Reference proteome</keyword>
<dbReference type="Proteomes" id="UP000250235">
    <property type="component" value="Unassembled WGS sequence"/>
</dbReference>
<evidence type="ECO:0000313" key="3">
    <source>
        <dbReference type="EMBL" id="KZV44819.1"/>
    </source>
</evidence>
<feature type="signal peptide" evidence="2">
    <location>
        <begin position="1"/>
        <end position="28"/>
    </location>
</feature>
<feature type="compositionally biased region" description="Acidic residues" evidence="1">
    <location>
        <begin position="59"/>
        <end position="78"/>
    </location>
</feature>
<dbReference type="EMBL" id="KQ996494">
    <property type="protein sequence ID" value="KZV44819.1"/>
    <property type="molecule type" value="Genomic_DNA"/>
</dbReference>
<keyword evidence="2" id="KW-0732">Signal</keyword>